<accession>A0A7Y9RZQ8</accession>
<organism evidence="3 4">
    <name type="scientific">Nocardioides daedukensis</name>
    <dbReference type="NCBI Taxonomy" id="634462"/>
    <lineage>
        <taxon>Bacteria</taxon>
        <taxon>Bacillati</taxon>
        <taxon>Actinomycetota</taxon>
        <taxon>Actinomycetes</taxon>
        <taxon>Propionibacteriales</taxon>
        <taxon>Nocardioidaceae</taxon>
        <taxon>Nocardioides</taxon>
    </lineage>
</organism>
<reference evidence="3 4" key="1">
    <citation type="submission" date="2020-07" db="EMBL/GenBank/DDBJ databases">
        <title>Sequencing the genomes of 1000 actinobacteria strains.</title>
        <authorList>
            <person name="Klenk H.-P."/>
        </authorList>
    </citation>
    <scope>NUCLEOTIDE SEQUENCE [LARGE SCALE GENOMIC DNA]</scope>
    <source>
        <strain evidence="3 4">DSM 23819</strain>
    </source>
</reference>
<dbReference type="AlphaFoldDB" id="A0A7Y9RZQ8"/>
<sequence>MSDGSRPSDAAAEKRMKLRYAGRCRLCEAELPAQTTAVYEKSTKTVRCVECQDHSPSEQSTHVAIARSEEAPSQSRAGASARREYERRKEKDEARTRAKWGRLGGVAVALSDERQSTRAWERGAIGEERLGARLDALAPDIAVLHDRRIPGTRANIDHIAVTSAGVWVIDAKRYKGRPTLRIDGGIIRPRTERLFVGGRDCSKLVDGVERQVSLVREVVGEVQVTGALCFVEADWPLIGGAFSLRDLHVLWPKRLTKVLVEQEDGGVDVEAISELLATSFPPA</sequence>
<keyword evidence="4" id="KW-1185">Reference proteome</keyword>
<name>A0A7Y9RZQ8_9ACTN</name>
<gene>
    <name evidence="3" type="ORF">BJ980_000022</name>
</gene>
<dbReference type="InterPro" id="IPR011528">
    <property type="entry name" value="NERD"/>
</dbReference>
<dbReference type="RefSeq" id="WP_218855355.1">
    <property type="nucleotide sequence ID" value="NZ_JACCAA010000001.1"/>
</dbReference>
<protein>
    <recommendedName>
        <fullName evidence="2">NERD domain-containing protein</fullName>
    </recommendedName>
</protein>
<feature type="region of interest" description="Disordered" evidence="1">
    <location>
        <begin position="51"/>
        <end position="96"/>
    </location>
</feature>
<feature type="compositionally biased region" description="Basic and acidic residues" evidence="1">
    <location>
        <begin position="81"/>
        <end position="96"/>
    </location>
</feature>
<evidence type="ECO:0000313" key="4">
    <source>
        <dbReference type="Proteomes" id="UP000540656"/>
    </source>
</evidence>
<dbReference type="Proteomes" id="UP000540656">
    <property type="component" value="Unassembled WGS sequence"/>
</dbReference>
<dbReference type="Pfam" id="PF08378">
    <property type="entry name" value="NERD"/>
    <property type="match status" value="1"/>
</dbReference>
<proteinExistence type="predicted"/>
<dbReference type="PROSITE" id="PS50965">
    <property type="entry name" value="NERD"/>
    <property type="match status" value="1"/>
</dbReference>
<comment type="caution">
    <text evidence="3">The sequence shown here is derived from an EMBL/GenBank/DDBJ whole genome shotgun (WGS) entry which is preliminary data.</text>
</comment>
<feature type="domain" description="NERD" evidence="2">
    <location>
        <begin position="122"/>
        <end position="231"/>
    </location>
</feature>
<evidence type="ECO:0000259" key="2">
    <source>
        <dbReference type="PROSITE" id="PS50965"/>
    </source>
</evidence>
<dbReference type="EMBL" id="JACCAA010000001">
    <property type="protein sequence ID" value="NYG57099.1"/>
    <property type="molecule type" value="Genomic_DNA"/>
</dbReference>
<evidence type="ECO:0000256" key="1">
    <source>
        <dbReference type="SAM" id="MobiDB-lite"/>
    </source>
</evidence>
<evidence type="ECO:0000313" key="3">
    <source>
        <dbReference type="EMBL" id="NYG57099.1"/>
    </source>
</evidence>